<protein>
    <recommendedName>
        <fullName evidence="3">Nitrogen regulatory protein P-II family</fullName>
    </recommendedName>
</protein>
<evidence type="ECO:0000313" key="2">
    <source>
        <dbReference type="Proteomes" id="UP000199153"/>
    </source>
</evidence>
<dbReference type="RefSeq" id="WP_093408646.1">
    <property type="nucleotide sequence ID" value="NZ_FOVL01000010.1"/>
</dbReference>
<reference evidence="1 2" key="1">
    <citation type="submission" date="2016-10" db="EMBL/GenBank/DDBJ databases">
        <authorList>
            <person name="de Groot N.N."/>
        </authorList>
    </citation>
    <scope>NUCLEOTIDE SEQUENCE [LARGE SCALE GENOMIC DNA]</scope>
    <source>
        <strain evidence="1 2">DSM 17794</strain>
    </source>
</reference>
<accession>A0A1I5AF05</accession>
<name>A0A1I5AF05_9FLAO</name>
<dbReference type="Proteomes" id="UP000199153">
    <property type="component" value="Unassembled WGS sequence"/>
</dbReference>
<keyword evidence="2" id="KW-1185">Reference proteome</keyword>
<evidence type="ECO:0008006" key="3">
    <source>
        <dbReference type="Google" id="ProtNLM"/>
    </source>
</evidence>
<dbReference type="OrthoDB" id="1524637at2"/>
<dbReference type="STRING" id="287099.SAMN05660413_01834"/>
<evidence type="ECO:0000313" key="1">
    <source>
        <dbReference type="EMBL" id="SFN61023.1"/>
    </source>
</evidence>
<dbReference type="AlphaFoldDB" id="A0A1I5AF05"/>
<dbReference type="EMBL" id="FOVL01000010">
    <property type="protein sequence ID" value="SFN61023.1"/>
    <property type="molecule type" value="Genomic_DNA"/>
</dbReference>
<proteinExistence type="predicted"/>
<sequence>MKLLMVTTVAEYQKGVLKLFKEAGIEAFSTSEIDGYKSNDSLIATQSWFPSEKGGSESLLYFSFTKNKKIDEFFKLVEEYNKHLETDNPIRVVVVPVERAI</sequence>
<gene>
    <name evidence="1" type="ORF">SAMN05660413_01834</name>
</gene>
<organism evidence="1 2">
    <name type="scientific">Salegentibacter flavus</name>
    <dbReference type="NCBI Taxonomy" id="287099"/>
    <lineage>
        <taxon>Bacteria</taxon>
        <taxon>Pseudomonadati</taxon>
        <taxon>Bacteroidota</taxon>
        <taxon>Flavobacteriia</taxon>
        <taxon>Flavobacteriales</taxon>
        <taxon>Flavobacteriaceae</taxon>
        <taxon>Salegentibacter</taxon>
    </lineage>
</organism>